<keyword evidence="3" id="KW-1185">Reference proteome</keyword>
<protein>
    <submittedName>
        <fullName evidence="2">Uncharacterized protein</fullName>
    </submittedName>
</protein>
<sequence length="76" mass="8235">MVADKIVLPEVQEAWENTVTVLSQPSTPPASTAAATPPLPTKPVTANTLPPTQYRFSFRLEDNTAPKHILNQEAVP</sequence>
<dbReference type="Proteomes" id="UP000054538">
    <property type="component" value="Unassembled WGS sequence"/>
</dbReference>
<evidence type="ECO:0000313" key="3">
    <source>
        <dbReference type="Proteomes" id="UP000054538"/>
    </source>
</evidence>
<organism evidence="2 3">
    <name type="scientific">Paxillus rubicundulus Ve08.2h10</name>
    <dbReference type="NCBI Taxonomy" id="930991"/>
    <lineage>
        <taxon>Eukaryota</taxon>
        <taxon>Fungi</taxon>
        <taxon>Dikarya</taxon>
        <taxon>Basidiomycota</taxon>
        <taxon>Agaricomycotina</taxon>
        <taxon>Agaricomycetes</taxon>
        <taxon>Agaricomycetidae</taxon>
        <taxon>Boletales</taxon>
        <taxon>Paxilineae</taxon>
        <taxon>Paxillaceae</taxon>
        <taxon>Paxillus</taxon>
    </lineage>
</organism>
<proteinExistence type="predicted"/>
<dbReference type="AlphaFoldDB" id="A0A0D0D7Q2"/>
<reference evidence="2 3" key="1">
    <citation type="submission" date="2014-04" db="EMBL/GenBank/DDBJ databases">
        <authorList>
            <consortium name="DOE Joint Genome Institute"/>
            <person name="Kuo A."/>
            <person name="Kohler A."/>
            <person name="Jargeat P."/>
            <person name="Nagy L.G."/>
            <person name="Floudas D."/>
            <person name="Copeland A."/>
            <person name="Barry K.W."/>
            <person name="Cichocki N."/>
            <person name="Veneault-Fourrey C."/>
            <person name="LaButti K."/>
            <person name="Lindquist E.A."/>
            <person name="Lipzen A."/>
            <person name="Lundell T."/>
            <person name="Morin E."/>
            <person name="Murat C."/>
            <person name="Sun H."/>
            <person name="Tunlid A."/>
            <person name="Henrissat B."/>
            <person name="Grigoriev I.V."/>
            <person name="Hibbett D.S."/>
            <person name="Martin F."/>
            <person name="Nordberg H.P."/>
            <person name="Cantor M.N."/>
            <person name="Hua S.X."/>
        </authorList>
    </citation>
    <scope>NUCLEOTIDE SEQUENCE [LARGE SCALE GENOMIC DNA]</scope>
    <source>
        <strain evidence="2 3">Ve08.2h10</strain>
    </source>
</reference>
<name>A0A0D0D7Q2_9AGAM</name>
<dbReference type="InParanoid" id="A0A0D0D7Q2"/>
<accession>A0A0D0D7Q2</accession>
<gene>
    <name evidence="2" type="ORF">PAXRUDRAFT_21354</name>
</gene>
<reference evidence="3" key="2">
    <citation type="submission" date="2015-01" db="EMBL/GenBank/DDBJ databases">
        <title>Evolutionary Origins and Diversification of the Mycorrhizal Mutualists.</title>
        <authorList>
            <consortium name="DOE Joint Genome Institute"/>
            <consortium name="Mycorrhizal Genomics Consortium"/>
            <person name="Kohler A."/>
            <person name="Kuo A."/>
            <person name="Nagy L.G."/>
            <person name="Floudas D."/>
            <person name="Copeland A."/>
            <person name="Barry K.W."/>
            <person name="Cichocki N."/>
            <person name="Veneault-Fourrey C."/>
            <person name="LaButti K."/>
            <person name="Lindquist E.A."/>
            <person name="Lipzen A."/>
            <person name="Lundell T."/>
            <person name="Morin E."/>
            <person name="Murat C."/>
            <person name="Riley R."/>
            <person name="Ohm R."/>
            <person name="Sun H."/>
            <person name="Tunlid A."/>
            <person name="Henrissat B."/>
            <person name="Grigoriev I.V."/>
            <person name="Hibbett D.S."/>
            <person name="Martin F."/>
        </authorList>
    </citation>
    <scope>NUCLEOTIDE SEQUENCE [LARGE SCALE GENOMIC DNA]</scope>
    <source>
        <strain evidence="3">Ve08.2h10</strain>
    </source>
</reference>
<evidence type="ECO:0000256" key="1">
    <source>
        <dbReference type="SAM" id="MobiDB-lite"/>
    </source>
</evidence>
<dbReference type="EMBL" id="KN830222">
    <property type="protein sequence ID" value="KIK72990.1"/>
    <property type="molecule type" value="Genomic_DNA"/>
</dbReference>
<feature type="region of interest" description="Disordered" evidence="1">
    <location>
        <begin position="22"/>
        <end position="48"/>
    </location>
</feature>
<dbReference type="HOGENOM" id="CLU_2655224_0_0_1"/>
<feature type="compositionally biased region" description="Low complexity" evidence="1">
    <location>
        <begin position="29"/>
        <end position="46"/>
    </location>
</feature>
<evidence type="ECO:0000313" key="2">
    <source>
        <dbReference type="EMBL" id="KIK72990.1"/>
    </source>
</evidence>